<feature type="signal peptide" evidence="1">
    <location>
        <begin position="1"/>
        <end position="17"/>
    </location>
</feature>
<proteinExistence type="predicted"/>
<keyword evidence="4" id="KW-1185">Reference proteome</keyword>
<sequence>MAVSNIATLLLVTIAFAGIFHPGNRVVGQECKINFGALLFACGRYIRIPGPPVAPSQACCNLVQQADIPCLCGKVTKEIERSISMEKAVYIAKYCQRPLQSGTKCGSKKAL</sequence>
<evidence type="ECO:0000313" key="4">
    <source>
        <dbReference type="Proteomes" id="UP000283530"/>
    </source>
</evidence>
<feature type="domain" description="Bifunctional inhibitor/plant lipid transfer protein/seed storage helical" evidence="2">
    <location>
        <begin position="42"/>
        <end position="105"/>
    </location>
</feature>
<dbReference type="EMBL" id="QPKB01000006">
    <property type="protein sequence ID" value="RWR86972.1"/>
    <property type="molecule type" value="Genomic_DNA"/>
</dbReference>
<dbReference type="CDD" id="cd04660">
    <property type="entry name" value="nsLTP_like"/>
    <property type="match status" value="1"/>
</dbReference>
<evidence type="ECO:0000313" key="3">
    <source>
        <dbReference type="EMBL" id="RWR86972.1"/>
    </source>
</evidence>
<dbReference type="AlphaFoldDB" id="A0A3S3MVJ4"/>
<dbReference type="Gene3D" id="1.10.110.10">
    <property type="entry name" value="Plant lipid-transfer and hydrophobic proteins"/>
    <property type="match status" value="1"/>
</dbReference>
<dbReference type="InterPro" id="IPR044741">
    <property type="entry name" value="NsLTP-like"/>
</dbReference>
<accession>A0A3S3MVJ4</accession>
<dbReference type="OrthoDB" id="653734at2759"/>
<dbReference type="SUPFAM" id="SSF47699">
    <property type="entry name" value="Bifunctional inhibitor/lipid-transfer protein/seed storage 2S albumin"/>
    <property type="match status" value="1"/>
</dbReference>
<dbReference type="STRING" id="337451.A0A3S3MVJ4"/>
<comment type="caution">
    <text evidence="3">The sequence shown here is derived from an EMBL/GenBank/DDBJ whole genome shotgun (WGS) entry which is preliminary data.</text>
</comment>
<dbReference type="PANTHER" id="PTHR33286">
    <property type="entry name" value="BIFUNCTIONAL INHIBITOR/LIPID-TRANSFER PROTEIN/SEED STORAGE 2S ALBUMIN SUPERFAMILY PROTEIN"/>
    <property type="match status" value="1"/>
</dbReference>
<evidence type="ECO:0000259" key="2">
    <source>
        <dbReference type="SMART" id="SM00499"/>
    </source>
</evidence>
<dbReference type="PANTHER" id="PTHR33286:SF1">
    <property type="entry name" value="OS01G0800600 PROTEIN"/>
    <property type="match status" value="1"/>
</dbReference>
<dbReference type="Pfam" id="PF14368">
    <property type="entry name" value="LTP_2"/>
    <property type="match status" value="1"/>
</dbReference>
<name>A0A3S3MVJ4_9MAGN</name>
<evidence type="ECO:0000256" key="1">
    <source>
        <dbReference type="SAM" id="SignalP"/>
    </source>
</evidence>
<feature type="chain" id="PRO_5018566537" evidence="1">
    <location>
        <begin position="18"/>
        <end position="111"/>
    </location>
</feature>
<organism evidence="3 4">
    <name type="scientific">Cinnamomum micranthum f. kanehirae</name>
    <dbReference type="NCBI Taxonomy" id="337451"/>
    <lineage>
        <taxon>Eukaryota</taxon>
        <taxon>Viridiplantae</taxon>
        <taxon>Streptophyta</taxon>
        <taxon>Embryophyta</taxon>
        <taxon>Tracheophyta</taxon>
        <taxon>Spermatophyta</taxon>
        <taxon>Magnoliopsida</taxon>
        <taxon>Magnoliidae</taxon>
        <taxon>Laurales</taxon>
        <taxon>Lauraceae</taxon>
        <taxon>Cinnamomum</taxon>
    </lineage>
</organism>
<dbReference type="InterPro" id="IPR036312">
    <property type="entry name" value="Bifun_inhib/LTP/seed_sf"/>
</dbReference>
<dbReference type="Proteomes" id="UP000283530">
    <property type="component" value="Unassembled WGS sequence"/>
</dbReference>
<dbReference type="InterPro" id="IPR016140">
    <property type="entry name" value="Bifunc_inhib/LTP/seed_store"/>
</dbReference>
<gene>
    <name evidence="3" type="ORF">CKAN_01589700</name>
</gene>
<protein>
    <submittedName>
        <fullName evidence="3">Putative Lipid binding protein</fullName>
    </submittedName>
</protein>
<reference evidence="3 4" key="1">
    <citation type="journal article" date="2019" name="Nat. Plants">
        <title>Stout camphor tree genome fills gaps in understanding of flowering plant genome evolution.</title>
        <authorList>
            <person name="Chaw S.M."/>
            <person name="Liu Y.C."/>
            <person name="Wu Y.W."/>
            <person name="Wang H.Y."/>
            <person name="Lin C.I."/>
            <person name="Wu C.S."/>
            <person name="Ke H.M."/>
            <person name="Chang L.Y."/>
            <person name="Hsu C.Y."/>
            <person name="Yang H.T."/>
            <person name="Sudianto E."/>
            <person name="Hsu M.H."/>
            <person name="Wu K.P."/>
            <person name="Wang L.N."/>
            <person name="Leebens-Mack J.H."/>
            <person name="Tsai I.J."/>
        </authorList>
    </citation>
    <scope>NUCLEOTIDE SEQUENCE [LARGE SCALE GENOMIC DNA]</scope>
    <source>
        <strain evidence="4">cv. Chaw 1501</strain>
        <tissue evidence="3">Young leaves</tissue>
    </source>
</reference>
<keyword evidence="1" id="KW-0732">Signal</keyword>
<dbReference type="SMART" id="SM00499">
    <property type="entry name" value="AAI"/>
    <property type="match status" value="1"/>
</dbReference>